<dbReference type="InterPro" id="IPR029044">
    <property type="entry name" value="Nucleotide-diphossugar_trans"/>
</dbReference>
<organism evidence="2 3">
    <name type="scientific">Edaphobacter modestus</name>
    <dbReference type="NCBI Taxonomy" id="388466"/>
    <lineage>
        <taxon>Bacteria</taxon>
        <taxon>Pseudomonadati</taxon>
        <taxon>Acidobacteriota</taxon>
        <taxon>Terriglobia</taxon>
        <taxon>Terriglobales</taxon>
        <taxon>Acidobacteriaceae</taxon>
        <taxon>Edaphobacter</taxon>
    </lineage>
</organism>
<dbReference type="InterPro" id="IPR051161">
    <property type="entry name" value="Mannose-6P_isomerase_type2"/>
</dbReference>
<dbReference type="GO" id="GO:0009298">
    <property type="term" value="P:GDP-mannose biosynthetic process"/>
    <property type="evidence" value="ECO:0007669"/>
    <property type="project" value="TreeGrafter"/>
</dbReference>
<dbReference type="SUPFAM" id="SSF53448">
    <property type="entry name" value="Nucleotide-diphospho-sugar transferases"/>
    <property type="match status" value="1"/>
</dbReference>
<keyword evidence="2" id="KW-0548">Nucleotidyltransferase</keyword>
<proteinExistence type="predicted"/>
<dbReference type="EMBL" id="SHKW01000001">
    <property type="protein sequence ID" value="RZU43648.1"/>
    <property type="molecule type" value="Genomic_DNA"/>
</dbReference>
<comment type="caution">
    <text evidence="2">The sequence shown here is derived from an EMBL/GenBank/DDBJ whole genome shotgun (WGS) entry which is preliminary data.</text>
</comment>
<dbReference type="Proteomes" id="UP000292958">
    <property type="component" value="Unassembled WGS sequence"/>
</dbReference>
<dbReference type="PANTHER" id="PTHR46390:SF1">
    <property type="entry name" value="MANNOSE-1-PHOSPHATE GUANYLYLTRANSFERASE"/>
    <property type="match status" value="1"/>
</dbReference>
<dbReference type="Pfam" id="PF00483">
    <property type="entry name" value="NTP_transferase"/>
    <property type="match status" value="1"/>
</dbReference>
<dbReference type="PANTHER" id="PTHR46390">
    <property type="entry name" value="MANNOSE-1-PHOSPHATE GUANYLYLTRANSFERASE"/>
    <property type="match status" value="1"/>
</dbReference>
<keyword evidence="2" id="KW-0808">Transferase</keyword>
<dbReference type="AlphaFoldDB" id="A0A4Q7Z0L4"/>
<protein>
    <submittedName>
        <fullName evidence="2">Mannose-1-phosphate guanylyltransferase</fullName>
    </submittedName>
</protein>
<evidence type="ECO:0000313" key="3">
    <source>
        <dbReference type="Proteomes" id="UP000292958"/>
    </source>
</evidence>
<dbReference type="InterPro" id="IPR005835">
    <property type="entry name" value="NTP_transferase_dom"/>
</dbReference>
<reference evidence="2 3" key="1">
    <citation type="submission" date="2019-02" db="EMBL/GenBank/DDBJ databases">
        <title>Genomic Encyclopedia of Archaeal and Bacterial Type Strains, Phase II (KMG-II): from individual species to whole genera.</title>
        <authorList>
            <person name="Goeker M."/>
        </authorList>
    </citation>
    <scope>NUCLEOTIDE SEQUENCE [LARGE SCALE GENOMIC DNA]</scope>
    <source>
        <strain evidence="2 3">DSM 18101</strain>
    </source>
</reference>
<keyword evidence="3" id="KW-1185">Reference proteome</keyword>
<name>A0A4Q7Z0L4_9BACT</name>
<accession>A0A4Q7Z0L4</accession>
<sequence>MLAGGDGARLQSLTLKIAGDSRPKQFCSIVGRESLLAQTRARIESLIHVDRELFVVTRAHESYYREELRDVDDSRIISQPLNRGTGVAVAIALLHILQRDADAVVMFVPCDHYYSDSEACGRAIRAAISGAEQYPDSIVLVGAKAHYPEVEYGWIELGSAISHVPIPLLQVNRFWEKPSLLQAQTLLQRGCLWNTFVTVGHARAFLDLVCSQVPNVVPSLAKAMAENELDVAYRLMPAVDFSREVLAPQPHRLLAVPDTTSGWADLGSPTRVMDILTRNKIQPAWLRDGFCFSKAAG</sequence>
<dbReference type="Gene3D" id="3.90.550.10">
    <property type="entry name" value="Spore Coat Polysaccharide Biosynthesis Protein SpsA, Chain A"/>
    <property type="match status" value="1"/>
</dbReference>
<evidence type="ECO:0000259" key="1">
    <source>
        <dbReference type="Pfam" id="PF00483"/>
    </source>
</evidence>
<gene>
    <name evidence="2" type="ORF">BDD14_5332</name>
</gene>
<evidence type="ECO:0000313" key="2">
    <source>
        <dbReference type="EMBL" id="RZU43648.1"/>
    </source>
</evidence>
<feature type="domain" description="Nucleotidyl transferase" evidence="1">
    <location>
        <begin position="2"/>
        <end position="274"/>
    </location>
</feature>
<dbReference type="GO" id="GO:0004475">
    <property type="term" value="F:mannose-1-phosphate guanylyltransferase (GTP) activity"/>
    <property type="evidence" value="ECO:0007669"/>
    <property type="project" value="TreeGrafter"/>
</dbReference>